<evidence type="ECO:0000256" key="10">
    <source>
        <dbReference type="ARBA" id="ARBA00049729"/>
    </source>
</evidence>
<dbReference type="PANTHER" id="PTHR13046:SF0">
    <property type="entry name" value="CAAX PRENYL PROTEASE 2"/>
    <property type="match status" value="1"/>
</dbReference>
<keyword evidence="8 11" id="KW-0472">Membrane</keyword>
<evidence type="ECO:0000256" key="4">
    <source>
        <dbReference type="ARBA" id="ARBA00022692"/>
    </source>
</evidence>
<evidence type="ECO:0000256" key="11">
    <source>
        <dbReference type="SAM" id="Phobius"/>
    </source>
</evidence>
<dbReference type="GO" id="GO:0071586">
    <property type="term" value="P:CAAX-box protein processing"/>
    <property type="evidence" value="ECO:0007669"/>
    <property type="project" value="InterPro"/>
</dbReference>
<name>A0A9W7SLF3_9PEZI</name>
<dbReference type="InterPro" id="IPR003675">
    <property type="entry name" value="Rce1/LyrA-like_dom"/>
</dbReference>
<reference evidence="13 14" key="2">
    <citation type="journal article" date="2021" name="Curr. Genet.">
        <title>Genetic response to nitrogen starvation in the aggressive Eucalyptus foliar pathogen Teratosphaeria destructans.</title>
        <authorList>
            <person name="Havenga M."/>
            <person name="Wingfield B.D."/>
            <person name="Wingfield M.J."/>
            <person name="Dreyer L.L."/>
            <person name="Roets F."/>
            <person name="Aylward J."/>
        </authorList>
    </citation>
    <scope>NUCLEOTIDE SEQUENCE [LARGE SCALE GENOMIC DNA]</scope>
    <source>
        <strain evidence="13">CMW44962</strain>
    </source>
</reference>
<dbReference type="GO" id="GO:0004222">
    <property type="term" value="F:metalloendopeptidase activity"/>
    <property type="evidence" value="ECO:0007669"/>
    <property type="project" value="InterPro"/>
</dbReference>
<dbReference type="EC" id="3.4.26.1" evidence="10"/>
<organism evidence="13 14">
    <name type="scientific">Teratosphaeria destructans</name>
    <dbReference type="NCBI Taxonomy" id="418781"/>
    <lineage>
        <taxon>Eukaryota</taxon>
        <taxon>Fungi</taxon>
        <taxon>Dikarya</taxon>
        <taxon>Ascomycota</taxon>
        <taxon>Pezizomycotina</taxon>
        <taxon>Dothideomycetes</taxon>
        <taxon>Dothideomycetidae</taxon>
        <taxon>Mycosphaerellales</taxon>
        <taxon>Teratosphaeriaceae</taxon>
        <taxon>Teratosphaeria</taxon>
    </lineage>
</organism>
<gene>
    <name evidence="13" type="ORF">Tdes44962_MAKER10304</name>
</gene>
<feature type="non-terminal residue" evidence="13">
    <location>
        <position position="1"/>
    </location>
</feature>
<comment type="catalytic activity">
    <reaction evidence="9">
        <text>Hydrolyzes the peptide bond -P2-(S-farnesyl or geranylgeranyl)C-P1'-P2'-P3'-COOH where P1' and P2' are amino acids with aliphatic sidechains and P3' is any C-terminal residue.</text>
        <dbReference type="EC" id="3.4.26.1"/>
    </reaction>
</comment>
<dbReference type="GO" id="GO:0005789">
    <property type="term" value="C:endoplasmic reticulum membrane"/>
    <property type="evidence" value="ECO:0007669"/>
    <property type="project" value="UniProtKB-SubCell"/>
</dbReference>
<comment type="caution">
    <text evidence="13">The sequence shown here is derived from an EMBL/GenBank/DDBJ whole genome shotgun (WGS) entry which is preliminary data.</text>
</comment>
<evidence type="ECO:0000256" key="9">
    <source>
        <dbReference type="ARBA" id="ARBA00047280"/>
    </source>
</evidence>
<protein>
    <recommendedName>
        <fullName evidence="10">intramembrane prenyl-peptidase Rce1</fullName>
        <ecNumber evidence="10">3.4.26.1</ecNumber>
    </recommendedName>
</protein>
<dbReference type="InterPro" id="IPR039731">
    <property type="entry name" value="Rce1"/>
</dbReference>
<feature type="domain" description="CAAX prenyl protease 2/Lysostaphin resistance protein A-like" evidence="12">
    <location>
        <begin position="34"/>
        <end position="148"/>
    </location>
</feature>
<dbReference type="AlphaFoldDB" id="A0A9W7SLF3"/>
<keyword evidence="4 11" id="KW-0812">Transmembrane</keyword>
<dbReference type="OrthoDB" id="271604at2759"/>
<evidence type="ECO:0000256" key="1">
    <source>
        <dbReference type="ARBA" id="ARBA00004477"/>
    </source>
</evidence>
<evidence type="ECO:0000256" key="6">
    <source>
        <dbReference type="ARBA" id="ARBA00022824"/>
    </source>
</evidence>
<evidence type="ECO:0000313" key="14">
    <source>
        <dbReference type="Proteomes" id="UP001138500"/>
    </source>
</evidence>
<sequence length="249" mass="27449">AVLFVGPLYEAVVVDGEWRAWSWSALKRELSDSWIGYRNVVVAPASEELVFRALTIPLYLLAHVSPTRIVFTTPLVFGLAHVHHLAEYLQSRTPEGRRVPPVSVWVAGILRSTFQFAFTSLFGFFAAFVFLRTGSLYAAIAAHSFCNWQGFPRVTGRVGQSTALAPPHATPDVAQGTRDEDAHVSVRVGNSYMQPDKADGLTGNVPLQGPQNLGMAWTWVYYVLLVVGAFGFYKLLFPLTESNNALATF</sequence>
<keyword evidence="14" id="KW-1185">Reference proteome</keyword>
<comment type="similarity">
    <text evidence="2">Belongs to the peptidase U48 family.</text>
</comment>
<keyword evidence="3 13" id="KW-0645">Protease</keyword>
<keyword evidence="5" id="KW-0378">Hydrolase</keyword>
<evidence type="ECO:0000259" key="12">
    <source>
        <dbReference type="Pfam" id="PF02517"/>
    </source>
</evidence>
<dbReference type="PANTHER" id="PTHR13046">
    <property type="entry name" value="PROTEASE U48 CAAX PRENYL PROTEASE RCE1"/>
    <property type="match status" value="1"/>
</dbReference>
<evidence type="ECO:0000256" key="7">
    <source>
        <dbReference type="ARBA" id="ARBA00022989"/>
    </source>
</evidence>
<reference evidence="13 14" key="1">
    <citation type="journal article" date="2018" name="IMA Fungus">
        <title>IMA Genome-F 10: Nine draft genome sequences of Claviceps purpurea s.lat., including C. arundinis, C. humidiphila, and C. cf. spartinae, pseudomolecules for the pitch canker pathogen Fusarium circinatum, draft genome of Davidsoniella eucalypti, Grosmannia galeiformis, Quambalaria eucalypti, and Teratosphaeria destructans.</title>
        <authorList>
            <person name="Wingfield B.D."/>
            <person name="Liu M."/>
            <person name="Nguyen H.D."/>
            <person name="Lane F.A."/>
            <person name="Morgan S.W."/>
            <person name="De Vos L."/>
            <person name="Wilken P.M."/>
            <person name="Duong T.A."/>
            <person name="Aylward J."/>
            <person name="Coetzee M.P."/>
            <person name="Dadej K."/>
            <person name="De Beer Z.W."/>
            <person name="Findlay W."/>
            <person name="Havenga M."/>
            <person name="Kolarik M."/>
            <person name="Menzies J.G."/>
            <person name="Naidoo K."/>
            <person name="Pochopski O."/>
            <person name="Shoukouhi P."/>
            <person name="Santana Q.C."/>
            <person name="Seifert K.A."/>
            <person name="Soal N."/>
            <person name="Steenkamp E.T."/>
            <person name="Tatham C.T."/>
            <person name="van der Nest M.A."/>
            <person name="Wingfield M.J."/>
        </authorList>
    </citation>
    <scope>NUCLEOTIDE SEQUENCE [LARGE SCALE GENOMIC DNA]</scope>
    <source>
        <strain evidence="13">CMW44962</strain>
    </source>
</reference>
<accession>A0A9W7SLF3</accession>
<proteinExistence type="inferred from homology"/>
<evidence type="ECO:0000256" key="3">
    <source>
        <dbReference type="ARBA" id="ARBA00022670"/>
    </source>
</evidence>
<evidence type="ECO:0000256" key="5">
    <source>
        <dbReference type="ARBA" id="ARBA00022801"/>
    </source>
</evidence>
<dbReference type="Pfam" id="PF02517">
    <property type="entry name" value="Rce1-like"/>
    <property type="match status" value="1"/>
</dbReference>
<feature type="transmembrane region" description="Helical" evidence="11">
    <location>
        <begin position="102"/>
        <end position="131"/>
    </location>
</feature>
<evidence type="ECO:0000313" key="13">
    <source>
        <dbReference type="EMBL" id="KAH9821472.1"/>
    </source>
</evidence>
<keyword evidence="7 11" id="KW-1133">Transmembrane helix</keyword>
<dbReference type="EMBL" id="RIBY02002250">
    <property type="protein sequence ID" value="KAH9821472.1"/>
    <property type="molecule type" value="Genomic_DNA"/>
</dbReference>
<keyword evidence="6" id="KW-0256">Endoplasmic reticulum</keyword>
<dbReference type="Proteomes" id="UP001138500">
    <property type="component" value="Unassembled WGS sequence"/>
</dbReference>
<comment type="subcellular location">
    <subcellularLocation>
        <location evidence="1">Endoplasmic reticulum membrane</location>
        <topology evidence="1">Multi-pass membrane protein</topology>
    </subcellularLocation>
</comment>
<evidence type="ECO:0000256" key="8">
    <source>
        <dbReference type="ARBA" id="ARBA00023136"/>
    </source>
</evidence>
<evidence type="ECO:0000256" key="2">
    <source>
        <dbReference type="ARBA" id="ARBA00006897"/>
    </source>
</evidence>
<feature type="transmembrane region" description="Helical" evidence="11">
    <location>
        <begin position="219"/>
        <end position="237"/>
    </location>
</feature>